<reference evidence="2" key="1">
    <citation type="submission" date="2023-06" db="EMBL/GenBank/DDBJ databases">
        <authorList>
            <person name="Delattre M."/>
        </authorList>
    </citation>
    <scope>NUCLEOTIDE SEQUENCE</scope>
    <source>
        <strain evidence="2">AF72</strain>
    </source>
</reference>
<proteinExistence type="predicted"/>
<dbReference type="Pfam" id="PF00059">
    <property type="entry name" value="Lectin_C"/>
    <property type="match status" value="1"/>
</dbReference>
<dbReference type="InterPro" id="IPR016186">
    <property type="entry name" value="C-type_lectin-like/link_sf"/>
</dbReference>
<feature type="non-terminal residue" evidence="2">
    <location>
        <position position="1"/>
    </location>
</feature>
<sequence>MLVLITILAFFAGISAKTCPNGTVDASEIEQCLHFVMDTYAPFDQEGVCMGLGGGLVSIHSLFENQIMTAKAQAVKKDSVYIIGLWHNQVAHQNDWEWFDGSQYNYGKWAPGEPTYKCVGLNSGTGNWTSLPCTLPAYAICRLPHIQ</sequence>
<dbReference type="InterPro" id="IPR050111">
    <property type="entry name" value="C-type_lectin/snaclec_domain"/>
</dbReference>
<dbReference type="AlphaFoldDB" id="A0AA36G1Z1"/>
<dbReference type="InterPro" id="IPR016187">
    <property type="entry name" value="CTDL_fold"/>
</dbReference>
<dbReference type="SUPFAM" id="SSF56436">
    <property type="entry name" value="C-type lectin-like"/>
    <property type="match status" value="1"/>
</dbReference>
<accession>A0AA36G1Z1</accession>
<comment type="caution">
    <text evidence="2">The sequence shown here is derived from an EMBL/GenBank/DDBJ whole genome shotgun (WGS) entry which is preliminary data.</text>
</comment>
<keyword evidence="3" id="KW-1185">Reference proteome</keyword>
<dbReference type="PANTHER" id="PTHR22803">
    <property type="entry name" value="MANNOSE, PHOSPHOLIPASE, LECTIN RECEPTOR RELATED"/>
    <property type="match status" value="1"/>
</dbReference>
<feature type="domain" description="C-type lectin" evidence="1">
    <location>
        <begin position="32"/>
        <end position="142"/>
    </location>
</feature>
<dbReference type="Gene3D" id="3.10.100.10">
    <property type="entry name" value="Mannose-Binding Protein A, subunit A"/>
    <property type="match status" value="1"/>
</dbReference>
<dbReference type="InterPro" id="IPR001304">
    <property type="entry name" value="C-type_lectin-like"/>
</dbReference>
<gene>
    <name evidence="2" type="ORF">MSPICULIGERA_LOCUS14818</name>
</gene>
<dbReference type="EMBL" id="CATQJA010002644">
    <property type="protein sequence ID" value="CAJ0576527.1"/>
    <property type="molecule type" value="Genomic_DNA"/>
</dbReference>
<evidence type="ECO:0000313" key="3">
    <source>
        <dbReference type="Proteomes" id="UP001177023"/>
    </source>
</evidence>
<dbReference type="PROSITE" id="PS50041">
    <property type="entry name" value="C_TYPE_LECTIN_2"/>
    <property type="match status" value="1"/>
</dbReference>
<evidence type="ECO:0000259" key="1">
    <source>
        <dbReference type="PROSITE" id="PS50041"/>
    </source>
</evidence>
<dbReference type="CDD" id="cd00037">
    <property type="entry name" value="CLECT"/>
    <property type="match status" value="1"/>
</dbReference>
<organism evidence="2 3">
    <name type="scientific">Mesorhabditis spiculigera</name>
    <dbReference type="NCBI Taxonomy" id="96644"/>
    <lineage>
        <taxon>Eukaryota</taxon>
        <taxon>Metazoa</taxon>
        <taxon>Ecdysozoa</taxon>
        <taxon>Nematoda</taxon>
        <taxon>Chromadorea</taxon>
        <taxon>Rhabditida</taxon>
        <taxon>Rhabditina</taxon>
        <taxon>Rhabditomorpha</taxon>
        <taxon>Rhabditoidea</taxon>
        <taxon>Rhabditidae</taxon>
        <taxon>Mesorhabditinae</taxon>
        <taxon>Mesorhabditis</taxon>
    </lineage>
</organism>
<dbReference type="SMART" id="SM00034">
    <property type="entry name" value="CLECT"/>
    <property type="match status" value="1"/>
</dbReference>
<dbReference type="Proteomes" id="UP001177023">
    <property type="component" value="Unassembled WGS sequence"/>
</dbReference>
<evidence type="ECO:0000313" key="2">
    <source>
        <dbReference type="EMBL" id="CAJ0576527.1"/>
    </source>
</evidence>
<name>A0AA36G1Z1_9BILA</name>
<protein>
    <recommendedName>
        <fullName evidence="1">C-type lectin domain-containing protein</fullName>
    </recommendedName>
</protein>